<sequence>MSDTEDIDVNLLSELLEMAEKDDVNPVSSSKAPPPEKGPAQEQSFDSFLEDLDKIPVSTSSKGKLSDKTGQFNNQDPPKKAVKGKGNRGCSLHSGDTDSSDDEEARKHGSTVDNFGASVKRMLKTAEEEKRTAPRLTEGKSLFSQMPSWKSPAAAVAKGSRTLSLPDKKNKTGPMDAYTDSSIGIRIINPLVSSSVIKERLVGRKVISMSQVKQFTSDGKITDDWVIFGVIISKAPPRTSAKGSNYSIIKLSDLRGPGNPRIVSLFLFSSAFKNHGKDSVGTVLGILNPGVMDNSRNHGDEACLSVDNSDRVMILGTSKDFGLCKSKKKNGENCTSVVNTALCEYCVYHVKQEYQKCSRRSELQSTFNGPGLANLRNKVLGKNEVFYGGQSFSAIPAKKSKKLMDRDQNRLSVLSGRSSGPSLLGMKSHAKTGIASSVELSHRQSQKDVDRLRKLILDDGKALSKPTSSSIVTAKYNPDEVKPDDAKSAALALIAKKTSSNAPSVAEPDNNPSSSSSVMKDAAVMTESVPQSRGVMATLALNKKRQSTGDFKASSLGLGRSASSDEATSRRKETDSAAVIPPKKEKETSSAAVIPSKKEKETNSAAIVPPKKEDKCKTGESATSESNIKPNPKSCSKLTSNKRSNNKPTTAPLSSDQLLKIASNGVDLESRMLKQAAQKAALEEEAAKLCPNATPSMLGLGRSSAPVRPKVDLTSFTDSSPKLGRGLSSFSSIDLDAPISKKISQAAKLNAINLIKRKGGISKEDPNFREFGSRKKVAKEAELAKRPRDEKTSPTTNLLKKFKADFQELDKDKEAEARKARFKELMEATSRHADLVDAAEDEAQEKYFGKLEKKEQMEEKMLNTFRVECKAVRCSTCKYTAFSASELCKTERHPLKVIDATKRFFKCGDCGNRTVCLTLIPVVTCSNCSGSRWEKAAMIRERKVGLTQEVLSVRGMEETYIGTVTTGANVNLLVPDEGT</sequence>
<organism evidence="12">
    <name type="scientific">Thrips palmi</name>
    <name type="common">Melon thrips</name>
    <dbReference type="NCBI Taxonomy" id="161013"/>
    <lineage>
        <taxon>Eukaryota</taxon>
        <taxon>Metazoa</taxon>
        <taxon>Ecdysozoa</taxon>
        <taxon>Arthropoda</taxon>
        <taxon>Hexapoda</taxon>
        <taxon>Insecta</taxon>
        <taxon>Pterygota</taxon>
        <taxon>Neoptera</taxon>
        <taxon>Paraneoptera</taxon>
        <taxon>Thysanoptera</taxon>
        <taxon>Terebrantia</taxon>
        <taxon>Thripoidea</taxon>
        <taxon>Thripidae</taxon>
        <taxon>Thrips</taxon>
    </lineage>
</organism>
<dbReference type="InterPro" id="IPR056791">
    <property type="entry name" value="Znf_Mcm10_C"/>
</dbReference>
<feature type="compositionally biased region" description="Low complexity" evidence="9">
    <location>
        <begin position="553"/>
        <end position="564"/>
    </location>
</feature>
<dbReference type="Proteomes" id="UP000515158">
    <property type="component" value="Unplaced"/>
</dbReference>
<feature type="compositionally biased region" description="Polar residues" evidence="9">
    <location>
        <begin position="57"/>
        <end position="76"/>
    </location>
</feature>
<keyword evidence="11" id="KW-1185">Reference proteome</keyword>
<dbReference type="Pfam" id="PF09332">
    <property type="entry name" value="Mcm10"/>
    <property type="match status" value="1"/>
</dbReference>
<feature type="compositionally biased region" description="Basic and acidic residues" evidence="9">
    <location>
        <begin position="775"/>
        <end position="792"/>
    </location>
</feature>
<evidence type="ECO:0000256" key="4">
    <source>
        <dbReference type="ARBA" id="ARBA00022705"/>
    </source>
</evidence>
<keyword evidence="4" id="KW-0235">DNA replication</keyword>
<comment type="subcellular location">
    <subcellularLocation>
        <location evidence="1">Nucleus</location>
    </subcellularLocation>
</comment>
<dbReference type="RefSeq" id="XP_034243917.1">
    <property type="nucleotide sequence ID" value="XM_034388026.1"/>
</dbReference>
<dbReference type="GO" id="GO:0008270">
    <property type="term" value="F:zinc ion binding"/>
    <property type="evidence" value="ECO:0007669"/>
    <property type="project" value="UniProtKB-KW"/>
</dbReference>
<comment type="similarity">
    <text evidence="2">Belongs to the MCM10 family.</text>
</comment>
<keyword evidence="6" id="KW-0863">Zinc-finger</keyword>
<evidence type="ECO:0000256" key="8">
    <source>
        <dbReference type="ARBA" id="ARBA00023242"/>
    </source>
</evidence>
<keyword evidence="7" id="KW-0862">Zinc</keyword>
<evidence type="ECO:0000259" key="10">
    <source>
        <dbReference type="SMART" id="SM01280"/>
    </source>
</evidence>
<dbReference type="PANTHER" id="PTHR13454">
    <property type="entry name" value="PROTEIN MCM10 HOMOLOG"/>
    <property type="match status" value="1"/>
</dbReference>
<dbReference type="GO" id="GO:0003688">
    <property type="term" value="F:DNA replication origin binding"/>
    <property type="evidence" value="ECO:0007669"/>
    <property type="project" value="TreeGrafter"/>
</dbReference>
<evidence type="ECO:0000256" key="9">
    <source>
        <dbReference type="SAM" id="MobiDB-lite"/>
    </source>
</evidence>
<dbReference type="FunCoup" id="A0A6P8ZA00">
    <property type="interactions" value="790"/>
</dbReference>
<evidence type="ECO:0000256" key="5">
    <source>
        <dbReference type="ARBA" id="ARBA00022723"/>
    </source>
</evidence>
<dbReference type="FunFam" id="2.40.50.140:FF:000174">
    <property type="entry name" value="DNA replication licensing factor mcm10"/>
    <property type="match status" value="1"/>
</dbReference>
<feature type="region of interest" description="Disordered" evidence="9">
    <location>
        <begin position="18"/>
        <end position="175"/>
    </location>
</feature>
<dbReference type="OrthoDB" id="273123at2759"/>
<evidence type="ECO:0000256" key="1">
    <source>
        <dbReference type="ARBA" id="ARBA00004123"/>
    </source>
</evidence>
<evidence type="ECO:0000256" key="6">
    <source>
        <dbReference type="ARBA" id="ARBA00022771"/>
    </source>
</evidence>
<dbReference type="CTD" id="55388"/>
<proteinExistence type="inferred from homology"/>
<keyword evidence="8" id="KW-0539">Nucleus</keyword>
<dbReference type="InterPro" id="IPR055065">
    <property type="entry name" value="OB_MCM10"/>
</dbReference>
<dbReference type="InterPro" id="IPR040184">
    <property type="entry name" value="Mcm10"/>
</dbReference>
<feature type="region of interest" description="Disordered" evidence="9">
    <location>
        <begin position="547"/>
        <end position="656"/>
    </location>
</feature>
<gene>
    <name evidence="12" type="primary">LOC117646804</name>
</gene>
<evidence type="ECO:0000256" key="2">
    <source>
        <dbReference type="ARBA" id="ARBA00009679"/>
    </source>
</evidence>
<dbReference type="PANTHER" id="PTHR13454:SF11">
    <property type="entry name" value="PROTEIN MCM10 HOMOLOG"/>
    <property type="match status" value="1"/>
</dbReference>
<evidence type="ECO:0000256" key="7">
    <source>
        <dbReference type="ARBA" id="ARBA00022833"/>
    </source>
</evidence>
<dbReference type="AlphaFoldDB" id="A0A6P8ZA00"/>
<dbReference type="Pfam" id="PF09329">
    <property type="entry name" value="zf-primase"/>
    <property type="match status" value="1"/>
</dbReference>
<feature type="compositionally biased region" description="Polar residues" evidence="9">
    <location>
        <begin position="620"/>
        <end position="656"/>
    </location>
</feature>
<feature type="region of interest" description="Disordered" evidence="9">
    <location>
        <begin position="497"/>
        <end position="530"/>
    </location>
</feature>
<keyword evidence="5" id="KW-0479">Metal-binding</keyword>
<dbReference type="KEGG" id="tpal:117646804"/>
<evidence type="ECO:0000313" key="11">
    <source>
        <dbReference type="Proteomes" id="UP000515158"/>
    </source>
</evidence>
<dbReference type="InParanoid" id="A0A6P8ZA00"/>
<dbReference type="SMART" id="SM01280">
    <property type="entry name" value="Mcm10"/>
    <property type="match status" value="1"/>
</dbReference>
<dbReference type="GO" id="GO:0003697">
    <property type="term" value="F:single-stranded DNA binding"/>
    <property type="evidence" value="ECO:0007669"/>
    <property type="project" value="InterPro"/>
</dbReference>
<evidence type="ECO:0000256" key="3">
    <source>
        <dbReference type="ARBA" id="ARBA00017770"/>
    </source>
</evidence>
<dbReference type="GO" id="GO:0006270">
    <property type="term" value="P:DNA replication initiation"/>
    <property type="evidence" value="ECO:0007669"/>
    <property type="project" value="InterPro"/>
</dbReference>
<dbReference type="Pfam" id="PF22379">
    <property type="entry name" value="OB_MCM10"/>
    <property type="match status" value="1"/>
</dbReference>
<protein>
    <recommendedName>
        <fullName evidence="3">Protein MCM10 homolog</fullName>
    </recommendedName>
</protein>
<dbReference type="InterPro" id="IPR015408">
    <property type="entry name" value="Znf_Mcm10/DnaG"/>
</dbReference>
<name>A0A6P8ZA00_THRPL</name>
<dbReference type="Pfam" id="PF24863">
    <property type="entry name" value="zf-CCCH_Mcm10"/>
    <property type="match status" value="1"/>
</dbReference>
<evidence type="ECO:0000313" key="12">
    <source>
        <dbReference type="RefSeq" id="XP_034243917.1"/>
    </source>
</evidence>
<reference evidence="12" key="1">
    <citation type="submission" date="2025-08" db="UniProtKB">
        <authorList>
            <consortium name="RefSeq"/>
        </authorList>
    </citation>
    <scope>IDENTIFICATION</scope>
    <source>
        <tissue evidence="12">Total insect</tissue>
    </source>
</reference>
<feature type="region of interest" description="Disordered" evidence="9">
    <location>
        <begin position="775"/>
        <end position="795"/>
    </location>
</feature>
<dbReference type="InterPro" id="IPR012340">
    <property type="entry name" value="NA-bd_OB-fold"/>
</dbReference>
<accession>A0A6P8ZA00</accession>
<dbReference type="GeneID" id="117646804"/>
<feature type="domain" description="Replication factor Mcm10 C-terminal" evidence="10">
    <location>
        <begin position="630"/>
        <end position="963"/>
    </location>
</feature>
<dbReference type="InterPro" id="IPR015411">
    <property type="entry name" value="Rep_factor_Mcm10_C"/>
</dbReference>
<dbReference type="GO" id="GO:0043596">
    <property type="term" value="C:nuclear replication fork"/>
    <property type="evidence" value="ECO:0007669"/>
    <property type="project" value="TreeGrafter"/>
</dbReference>
<dbReference type="Gene3D" id="2.40.50.140">
    <property type="entry name" value="Nucleic acid-binding proteins"/>
    <property type="match status" value="1"/>
</dbReference>